<proteinExistence type="predicted"/>
<reference evidence="1" key="1">
    <citation type="submission" date="2021-03" db="EMBL/GenBank/DDBJ databases">
        <title>Draft genome sequence of rust myrtle Austropuccinia psidii MF-1, a brazilian biotype.</title>
        <authorList>
            <person name="Quecine M.C."/>
            <person name="Pachon D.M.R."/>
            <person name="Bonatelli M.L."/>
            <person name="Correr F.H."/>
            <person name="Franceschini L.M."/>
            <person name="Leite T.F."/>
            <person name="Margarido G.R.A."/>
            <person name="Almeida C.A."/>
            <person name="Ferrarezi J.A."/>
            <person name="Labate C.A."/>
        </authorList>
    </citation>
    <scope>NUCLEOTIDE SEQUENCE</scope>
    <source>
        <strain evidence="1">MF-1</strain>
    </source>
</reference>
<name>A0A9Q3IZ75_9BASI</name>
<dbReference type="Proteomes" id="UP000765509">
    <property type="component" value="Unassembled WGS sequence"/>
</dbReference>
<evidence type="ECO:0000313" key="1">
    <source>
        <dbReference type="EMBL" id="MBW0552587.1"/>
    </source>
</evidence>
<evidence type="ECO:0000313" key="2">
    <source>
        <dbReference type="Proteomes" id="UP000765509"/>
    </source>
</evidence>
<keyword evidence="2" id="KW-1185">Reference proteome</keyword>
<feature type="non-terminal residue" evidence="1">
    <location>
        <position position="71"/>
    </location>
</feature>
<dbReference type="AlphaFoldDB" id="A0A9Q3IZ75"/>
<gene>
    <name evidence="1" type="ORF">O181_092302</name>
</gene>
<protein>
    <submittedName>
        <fullName evidence="1">Uncharacterized protein</fullName>
    </submittedName>
</protein>
<organism evidence="1 2">
    <name type="scientific">Austropuccinia psidii MF-1</name>
    <dbReference type="NCBI Taxonomy" id="1389203"/>
    <lineage>
        <taxon>Eukaryota</taxon>
        <taxon>Fungi</taxon>
        <taxon>Dikarya</taxon>
        <taxon>Basidiomycota</taxon>
        <taxon>Pucciniomycotina</taxon>
        <taxon>Pucciniomycetes</taxon>
        <taxon>Pucciniales</taxon>
        <taxon>Sphaerophragmiaceae</taxon>
        <taxon>Austropuccinia</taxon>
    </lineage>
</organism>
<comment type="caution">
    <text evidence="1">The sequence shown here is derived from an EMBL/GenBank/DDBJ whole genome shotgun (WGS) entry which is preliminary data.</text>
</comment>
<accession>A0A9Q3IZ75</accession>
<sequence>MLRVCAYKNDLAIAQHPSILPTRLEAETLAGAETAEIVSASPWYKRPSSHDTHFTFFLTRSTSFNLTRVCP</sequence>
<dbReference type="EMBL" id="AVOT02058776">
    <property type="protein sequence ID" value="MBW0552587.1"/>
    <property type="molecule type" value="Genomic_DNA"/>
</dbReference>